<dbReference type="Proteomes" id="UP000001492">
    <property type="component" value="Chromosome 1"/>
</dbReference>
<dbReference type="EMBL" id="CP002395">
    <property type="protein sequence ID" value="ADU13731.1"/>
    <property type="molecule type" value="Genomic_DNA"/>
</dbReference>
<dbReference type="Pfam" id="PF00126">
    <property type="entry name" value="HTH_1"/>
    <property type="match status" value="1"/>
</dbReference>
<name>E8RLI7_ASTEC</name>
<gene>
    <name evidence="6" type="ordered locus">Astex_2069</name>
</gene>
<feature type="domain" description="HTH lysR-type" evidence="5">
    <location>
        <begin position="3"/>
        <end position="60"/>
    </location>
</feature>
<dbReference type="SUPFAM" id="SSF53850">
    <property type="entry name" value="Periplasmic binding protein-like II"/>
    <property type="match status" value="1"/>
</dbReference>
<evidence type="ECO:0000313" key="6">
    <source>
        <dbReference type="EMBL" id="ADU13731.1"/>
    </source>
</evidence>
<proteinExistence type="inferred from homology"/>
<keyword evidence="3" id="KW-0238">DNA-binding</keyword>
<dbReference type="PROSITE" id="PS50931">
    <property type="entry name" value="HTH_LYSR"/>
    <property type="match status" value="1"/>
</dbReference>
<dbReference type="SUPFAM" id="SSF46785">
    <property type="entry name" value="Winged helix' DNA-binding domain"/>
    <property type="match status" value="1"/>
</dbReference>
<accession>E8RLI7</accession>
<reference evidence="7" key="1">
    <citation type="submission" date="2010-12" db="EMBL/GenBank/DDBJ databases">
        <title>Complete sequence of chromosome 1 of Asticcacaulis excentricus CB 48.</title>
        <authorList>
            <consortium name="US DOE Joint Genome Institute"/>
            <person name="Lucas S."/>
            <person name="Copeland A."/>
            <person name="Lapidus A."/>
            <person name="Cheng J.-F."/>
            <person name="Bruce D."/>
            <person name="Goodwin L."/>
            <person name="Pitluck S."/>
            <person name="Teshima H."/>
            <person name="Davenport K."/>
            <person name="Detter J.C."/>
            <person name="Han C."/>
            <person name="Tapia R."/>
            <person name="Land M."/>
            <person name="Hauser L."/>
            <person name="Jeffries C."/>
            <person name="Kyrpides N."/>
            <person name="Ivanova N."/>
            <person name="Ovchinnikova G."/>
            <person name="Brun Y.V."/>
            <person name="Woyke T."/>
        </authorList>
    </citation>
    <scope>NUCLEOTIDE SEQUENCE [LARGE SCALE GENOMIC DNA]</scope>
    <source>
        <strain evidence="7">ATCC 15261 / DSM 4724 / KCTC 12464 / NCIMB 9791 / VKM B-1370 / CB 48</strain>
    </source>
</reference>
<dbReference type="CDD" id="cd08475">
    <property type="entry name" value="PBP2_CrgA_like_6"/>
    <property type="match status" value="1"/>
</dbReference>
<dbReference type="PRINTS" id="PR00039">
    <property type="entry name" value="HTHLYSR"/>
</dbReference>
<dbReference type="HOGENOM" id="CLU_039613_16_0_5"/>
<dbReference type="InterPro" id="IPR058163">
    <property type="entry name" value="LysR-type_TF_proteobact-type"/>
</dbReference>
<dbReference type="InterPro" id="IPR005119">
    <property type="entry name" value="LysR_subst-bd"/>
</dbReference>
<evidence type="ECO:0000256" key="4">
    <source>
        <dbReference type="ARBA" id="ARBA00023163"/>
    </source>
</evidence>
<evidence type="ECO:0000256" key="2">
    <source>
        <dbReference type="ARBA" id="ARBA00023015"/>
    </source>
</evidence>
<evidence type="ECO:0000313" key="7">
    <source>
        <dbReference type="Proteomes" id="UP000001492"/>
    </source>
</evidence>
<comment type="similarity">
    <text evidence="1">Belongs to the LysR transcriptional regulatory family.</text>
</comment>
<dbReference type="OrthoDB" id="9812435at2"/>
<dbReference type="InterPro" id="IPR036388">
    <property type="entry name" value="WH-like_DNA-bd_sf"/>
</dbReference>
<keyword evidence="2" id="KW-0805">Transcription regulation</keyword>
<dbReference type="GO" id="GO:0003700">
    <property type="term" value="F:DNA-binding transcription factor activity"/>
    <property type="evidence" value="ECO:0007669"/>
    <property type="project" value="InterPro"/>
</dbReference>
<sequence length="309" mass="33786">MRDNLDGVAVFVEVVDAGGFARAAERLALTRSAVGKTIARLESRLGVRLFQRTTRTQNLTDEGHIFYERCVRAITELKTAEQMLESGRREVSGRLKISLPALFGRHCVQQVLLDFAAKHPSLELDLSFSDKVVDIIGDGYDLAVRNGKLGDSAGLMARKLLSQPKVVCASPAYLKAFGRPTDIPSLTGHEALLYIRNGQIFPWLLNDGMGSTVQAEVKGRLRFDSQESITDAAVLGFGIAWLPYWLVKTQIARGDLISLLEPFASTPIDTYAVWPKATHLPLRLRAVIDTLAAELPQTVGPYPSAGIAS</sequence>
<dbReference type="AlphaFoldDB" id="E8RLI7"/>
<dbReference type="Gene3D" id="1.10.10.10">
    <property type="entry name" value="Winged helix-like DNA-binding domain superfamily/Winged helix DNA-binding domain"/>
    <property type="match status" value="1"/>
</dbReference>
<keyword evidence="7" id="KW-1185">Reference proteome</keyword>
<dbReference type="FunFam" id="1.10.10.10:FF:000001">
    <property type="entry name" value="LysR family transcriptional regulator"/>
    <property type="match status" value="1"/>
</dbReference>
<dbReference type="GO" id="GO:0003677">
    <property type="term" value="F:DNA binding"/>
    <property type="evidence" value="ECO:0007669"/>
    <property type="project" value="UniProtKB-KW"/>
</dbReference>
<organism evidence="6 7">
    <name type="scientific">Asticcacaulis excentricus (strain ATCC 15261 / DSM 4724 / KCTC 12464 / NCIMB 9791 / VKM B-1370 / CB 48)</name>
    <dbReference type="NCBI Taxonomy" id="573065"/>
    <lineage>
        <taxon>Bacteria</taxon>
        <taxon>Pseudomonadati</taxon>
        <taxon>Pseudomonadota</taxon>
        <taxon>Alphaproteobacteria</taxon>
        <taxon>Caulobacterales</taxon>
        <taxon>Caulobacteraceae</taxon>
        <taxon>Asticcacaulis</taxon>
    </lineage>
</organism>
<dbReference type="KEGG" id="aex:Astex_2069"/>
<keyword evidence="4" id="KW-0804">Transcription</keyword>
<evidence type="ECO:0000256" key="3">
    <source>
        <dbReference type="ARBA" id="ARBA00023125"/>
    </source>
</evidence>
<dbReference type="RefSeq" id="WP_013479559.1">
    <property type="nucleotide sequence ID" value="NC_014816.1"/>
</dbReference>
<dbReference type="Pfam" id="PF03466">
    <property type="entry name" value="LysR_substrate"/>
    <property type="match status" value="1"/>
</dbReference>
<evidence type="ECO:0000259" key="5">
    <source>
        <dbReference type="PROSITE" id="PS50931"/>
    </source>
</evidence>
<dbReference type="Gene3D" id="3.40.190.290">
    <property type="match status" value="1"/>
</dbReference>
<dbReference type="STRING" id="573065.Astex_2069"/>
<protein>
    <submittedName>
        <fullName evidence="6">Transcriptional regulator, LysR family</fullName>
    </submittedName>
</protein>
<dbReference type="PANTHER" id="PTHR30537">
    <property type="entry name" value="HTH-TYPE TRANSCRIPTIONAL REGULATOR"/>
    <property type="match status" value="1"/>
</dbReference>
<dbReference type="eggNOG" id="COG0583">
    <property type="taxonomic scope" value="Bacteria"/>
</dbReference>
<dbReference type="PANTHER" id="PTHR30537:SF5">
    <property type="entry name" value="HTH-TYPE TRANSCRIPTIONAL ACTIVATOR TTDR-RELATED"/>
    <property type="match status" value="1"/>
</dbReference>
<dbReference type="InterPro" id="IPR000847">
    <property type="entry name" value="LysR_HTH_N"/>
</dbReference>
<dbReference type="InterPro" id="IPR036390">
    <property type="entry name" value="WH_DNA-bd_sf"/>
</dbReference>
<evidence type="ECO:0000256" key="1">
    <source>
        <dbReference type="ARBA" id="ARBA00009437"/>
    </source>
</evidence>